<dbReference type="SMART" id="SM00918">
    <property type="entry name" value="Lig_chan-Glu_bd"/>
    <property type="match status" value="1"/>
</dbReference>
<feature type="transmembrane region" description="Helical" evidence="13">
    <location>
        <begin position="463"/>
        <end position="486"/>
    </location>
</feature>
<dbReference type="InterPro" id="IPR001320">
    <property type="entry name" value="Iontro_rcpt_C"/>
</dbReference>
<evidence type="ECO:0000313" key="16">
    <source>
        <dbReference type="EMBL" id="KAG7167436.1"/>
    </source>
</evidence>
<evidence type="ECO:0000256" key="9">
    <source>
        <dbReference type="ARBA" id="ARBA00023170"/>
    </source>
</evidence>
<evidence type="ECO:0000259" key="15">
    <source>
        <dbReference type="SMART" id="SM00918"/>
    </source>
</evidence>
<keyword evidence="8 13" id="KW-0472">Membrane</keyword>
<proteinExistence type="inferred from homology"/>
<evidence type="ECO:0000256" key="11">
    <source>
        <dbReference type="ARBA" id="ARBA00023286"/>
    </source>
</evidence>
<accession>A0A8J5MXP9</accession>
<evidence type="ECO:0000256" key="2">
    <source>
        <dbReference type="ARBA" id="ARBA00008685"/>
    </source>
</evidence>
<comment type="subcellular location">
    <subcellularLocation>
        <location evidence="1">Cell membrane</location>
        <topology evidence="1">Multi-pass membrane protein</topology>
    </subcellularLocation>
</comment>
<feature type="chain" id="PRO_5035277247" evidence="14">
    <location>
        <begin position="22"/>
        <end position="487"/>
    </location>
</feature>
<evidence type="ECO:0000256" key="12">
    <source>
        <dbReference type="ARBA" id="ARBA00023303"/>
    </source>
</evidence>
<comment type="caution">
    <text evidence="16">The sequence shown here is derived from an EMBL/GenBank/DDBJ whole genome shotgun (WGS) entry which is preliminary data.</text>
</comment>
<dbReference type="GO" id="GO:0050906">
    <property type="term" value="P:detection of stimulus involved in sensory perception"/>
    <property type="evidence" value="ECO:0007669"/>
    <property type="project" value="UniProtKB-ARBA"/>
</dbReference>
<reference evidence="16" key="1">
    <citation type="journal article" date="2021" name="Sci. Adv.">
        <title>The American lobster genome reveals insights on longevity, neural, and immune adaptations.</title>
        <authorList>
            <person name="Polinski J.M."/>
            <person name="Zimin A.V."/>
            <person name="Clark K.F."/>
            <person name="Kohn A.B."/>
            <person name="Sadowski N."/>
            <person name="Timp W."/>
            <person name="Ptitsyn A."/>
            <person name="Khanna P."/>
            <person name="Romanova D.Y."/>
            <person name="Williams P."/>
            <person name="Greenwood S.J."/>
            <person name="Moroz L.L."/>
            <person name="Walt D.R."/>
            <person name="Bodnar A.G."/>
        </authorList>
    </citation>
    <scope>NUCLEOTIDE SEQUENCE</scope>
    <source>
        <strain evidence="16">GMGI-L3</strain>
    </source>
</reference>
<dbReference type="InterPro" id="IPR052192">
    <property type="entry name" value="Insect_Ionotropic_Sensory_Rcpt"/>
</dbReference>
<name>A0A8J5MXP9_HOMAM</name>
<evidence type="ECO:0000256" key="5">
    <source>
        <dbReference type="ARBA" id="ARBA00022692"/>
    </source>
</evidence>
<dbReference type="Pfam" id="PF10613">
    <property type="entry name" value="Lig_chan-Glu_bd"/>
    <property type="match status" value="1"/>
</dbReference>
<keyword evidence="9 16" id="KW-0675">Receptor</keyword>
<organism evidence="16 17">
    <name type="scientific">Homarus americanus</name>
    <name type="common">American lobster</name>
    <dbReference type="NCBI Taxonomy" id="6706"/>
    <lineage>
        <taxon>Eukaryota</taxon>
        <taxon>Metazoa</taxon>
        <taxon>Ecdysozoa</taxon>
        <taxon>Arthropoda</taxon>
        <taxon>Crustacea</taxon>
        <taxon>Multicrustacea</taxon>
        <taxon>Malacostraca</taxon>
        <taxon>Eumalacostraca</taxon>
        <taxon>Eucarida</taxon>
        <taxon>Decapoda</taxon>
        <taxon>Pleocyemata</taxon>
        <taxon>Astacidea</taxon>
        <taxon>Nephropoidea</taxon>
        <taxon>Nephropidae</taxon>
        <taxon>Homarus</taxon>
    </lineage>
</organism>
<keyword evidence="7" id="KW-0406">Ion transport</keyword>
<feature type="domain" description="Ionotropic glutamate receptor L-glutamate and glycine-binding" evidence="15">
    <location>
        <begin position="221"/>
        <end position="277"/>
    </location>
</feature>
<keyword evidence="4" id="KW-1003">Cell membrane</keyword>
<keyword evidence="17" id="KW-1185">Reference proteome</keyword>
<sequence length="487" mass="54865">MVSQAPALSITLLLWLWVAAATPPIPSRSVYQPEELLLDLVSGPLQGRSIFLLHDSQSGFEVNLNQVLSHISSSMVMIANQENFSMDQYPSGYVRGENYVAVMLFSSSPTNFLNYLSESNVWNPTFLILLAMNTSIDTTEVVSHAVVQRSRYLVLFEQHVVNISKVFYMFTSYPFSPEGHRATLGSWSNKTITSVVDLFPDRYPDLQGAVLYLASWCDDFPIIYVSGDGCIGSSLDTLSLIAHKLNFTYEVQRETQDQHWGALENGNWTGMLGDLKYNGKDLALNWFLLNHNRWKAFDALYPYYAEGFGFLARLPEPAPRWKNLTYSFTTNLWLIIVCSTMVVSCMFSALMPRHMTEGTVDHIQQIILVCAGVVRQVVDLGGDGRWAWQRVWLGWWWLGCIILTTAYTCNLIAFLTVPVYTTRIETVAHLAASDLRSFLQLVSIPLQESTMQALSIKHLQGAFLLHLLGLVAALLILLLELFVFCLA</sequence>
<evidence type="ECO:0000256" key="6">
    <source>
        <dbReference type="ARBA" id="ARBA00022989"/>
    </source>
</evidence>
<keyword evidence="3" id="KW-0813">Transport</keyword>
<feature type="signal peptide" evidence="14">
    <location>
        <begin position="1"/>
        <end position="21"/>
    </location>
</feature>
<dbReference type="Proteomes" id="UP000747542">
    <property type="component" value="Unassembled WGS sequence"/>
</dbReference>
<evidence type="ECO:0000256" key="7">
    <source>
        <dbReference type="ARBA" id="ARBA00023065"/>
    </source>
</evidence>
<feature type="transmembrane region" description="Helical" evidence="13">
    <location>
        <begin position="332"/>
        <end position="350"/>
    </location>
</feature>
<feature type="transmembrane region" description="Helical" evidence="13">
    <location>
        <begin position="395"/>
        <end position="420"/>
    </location>
</feature>
<dbReference type="AlphaFoldDB" id="A0A8J5MXP9"/>
<evidence type="ECO:0000256" key="13">
    <source>
        <dbReference type="SAM" id="Phobius"/>
    </source>
</evidence>
<dbReference type="InterPro" id="IPR019594">
    <property type="entry name" value="Glu/Gly-bd"/>
</dbReference>
<evidence type="ECO:0000256" key="4">
    <source>
        <dbReference type="ARBA" id="ARBA00022475"/>
    </source>
</evidence>
<keyword evidence="6 13" id="KW-1133">Transmembrane helix</keyword>
<keyword evidence="10" id="KW-0325">Glycoprotein</keyword>
<dbReference type="PANTHER" id="PTHR42643:SF24">
    <property type="entry name" value="IONOTROPIC RECEPTOR 60A"/>
    <property type="match status" value="1"/>
</dbReference>
<evidence type="ECO:0000256" key="3">
    <source>
        <dbReference type="ARBA" id="ARBA00022448"/>
    </source>
</evidence>
<keyword evidence="14" id="KW-0732">Signal</keyword>
<keyword evidence="12" id="KW-0407">Ion channel</keyword>
<evidence type="ECO:0000313" key="17">
    <source>
        <dbReference type="Proteomes" id="UP000747542"/>
    </source>
</evidence>
<dbReference type="GO" id="GO:0015276">
    <property type="term" value="F:ligand-gated monoatomic ion channel activity"/>
    <property type="evidence" value="ECO:0007669"/>
    <property type="project" value="InterPro"/>
</dbReference>
<dbReference type="PANTHER" id="PTHR42643">
    <property type="entry name" value="IONOTROPIC RECEPTOR 20A-RELATED"/>
    <property type="match status" value="1"/>
</dbReference>
<dbReference type="Pfam" id="PF00060">
    <property type="entry name" value="Lig_chan"/>
    <property type="match status" value="1"/>
</dbReference>
<evidence type="ECO:0000256" key="14">
    <source>
        <dbReference type="SAM" id="SignalP"/>
    </source>
</evidence>
<protein>
    <submittedName>
        <fullName evidence="16">Glutamate receptor ionotropic, delta-1-like 21</fullName>
    </submittedName>
</protein>
<dbReference type="GO" id="GO:0005886">
    <property type="term" value="C:plasma membrane"/>
    <property type="evidence" value="ECO:0007669"/>
    <property type="project" value="UniProtKB-SubCell"/>
</dbReference>
<evidence type="ECO:0000256" key="10">
    <source>
        <dbReference type="ARBA" id="ARBA00023180"/>
    </source>
</evidence>
<dbReference type="EMBL" id="JAHLQT010021643">
    <property type="protein sequence ID" value="KAG7167436.1"/>
    <property type="molecule type" value="Genomic_DNA"/>
</dbReference>
<evidence type="ECO:0000256" key="8">
    <source>
        <dbReference type="ARBA" id="ARBA00023136"/>
    </source>
</evidence>
<keyword evidence="11" id="KW-1071">Ligand-gated ion channel</keyword>
<comment type="similarity">
    <text evidence="2">Belongs to the glutamate-gated ion channel (TC 1.A.10.1) family.</text>
</comment>
<dbReference type="Gene3D" id="3.40.190.10">
    <property type="entry name" value="Periplasmic binding protein-like II"/>
    <property type="match status" value="1"/>
</dbReference>
<dbReference type="Gene3D" id="1.10.287.70">
    <property type="match status" value="1"/>
</dbReference>
<gene>
    <name evidence="16" type="primary">Grid1-L21</name>
    <name evidence="16" type="ORF">Hamer_G012896</name>
</gene>
<dbReference type="SUPFAM" id="SSF53850">
    <property type="entry name" value="Periplasmic binding protein-like II"/>
    <property type="match status" value="1"/>
</dbReference>
<evidence type="ECO:0000256" key="1">
    <source>
        <dbReference type="ARBA" id="ARBA00004651"/>
    </source>
</evidence>
<keyword evidence="5 13" id="KW-0812">Transmembrane</keyword>